<organism evidence="2 3">
    <name type="scientific">Candidatus Kaiserbacteria bacterium RIFCSPHIGHO2_02_FULL_49_16</name>
    <dbReference type="NCBI Taxonomy" id="1798490"/>
    <lineage>
        <taxon>Bacteria</taxon>
        <taxon>Candidatus Kaiseribacteriota</taxon>
    </lineage>
</organism>
<proteinExistence type="predicted"/>
<dbReference type="InterPro" id="IPR043993">
    <property type="entry name" value="T4SS_pilin"/>
</dbReference>
<reference evidence="2 3" key="1">
    <citation type="journal article" date="2016" name="Nat. Commun.">
        <title>Thousands of microbial genomes shed light on interconnected biogeochemical processes in an aquifer system.</title>
        <authorList>
            <person name="Anantharaman K."/>
            <person name="Brown C.T."/>
            <person name="Hug L.A."/>
            <person name="Sharon I."/>
            <person name="Castelle C.J."/>
            <person name="Probst A.J."/>
            <person name="Thomas B.C."/>
            <person name="Singh A."/>
            <person name="Wilkins M.J."/>
            <person name="Karaoz U."/>
            <person name="Brodie E.L."/>
            <person name="Williams K.H."/>
            <person name="Hubbard S.S."/>
            <person name="Banfield J.F."/>
        </authorList>
    </citation>
    <scope>NUCLEOTIDE SEQUENCE [LARGE SCALE GENOMIC DNA]</scope>
</reference>
<keyword evidence="1" id="KW-0812">Transmembrane</keyword>
<dbReference type="Pfam" id="PF18895">
    <property type="entry name" value="T4SS_pilin"/>
    <property type="match status" value="1"/>
</dbReference>
<protein>
    <submittedName>
        <fullName evidence="2">Uncharacterized protein</fullName>
    </submittedName>
</protein>
<dbReference type="AlphaFoldDB" id="A0A1F6DF54"/>
<gene>
    <name evidence="2" type="ORF">A3C86_03180</name>
</gene>
<dbReference type="Proteomes" id="UP000178042">
    <property type="component" value="Unassembled WGS sequence"/>
</dbReference>
<sequence>MRILLAYLKKLANPVFFGIVSLLAQTVIARADDKSSTFLENPLRAEYSTIPTFIAGALKAVVIIALPIIVLFFVIAGFKFISAQGNPSALDEARKNFMWVVIGALLIMGAWVLATLIASTVSKLVAP</sequence>
<evidence type="ECO:0000256" key="1">
    <source>
        <dbReference type="SAM" id="Phobius"/>
    </source>
</evidence>
<name>A0A1F6DF54_9BACT</name>
<feature type="transmembrane region" description="Helical" evidence="1">
    <location>
        <begin position="97"/>
        <end position="118"/>
    </location>
</feature>
<keyword evidence="1" id="KW-0472">Membrane</keyword>
<feature type="transmembrane region" description="Helical" evidence="1">
    <location>
        <begin position="53"/>
        <end position="76"/>
    </location>
</feature>
<evidence type="ECO:0000313" key="3">
    <source>
        <dbReference type="Proteomes" id="UP000178042"/>
    </source>
</evidence>
<dbReference type="EMBL" id="MFLD01000021">
    <property type="protein sequence ID" value="OGG60054.1"/>
    <property type="molecule type" value="Genomic_DNA"/>
</dbReference>
<comment type="caution">
    <text evidence="2">The sequence shown here is derived from an EMBL/GenBank/DDBJ whole genome shotgun (WGS) entry which is preliminary data.</text>
</comment>
<keyword evidence="1" id="KW-1133">Transmembrane helix</keyword>
<evidence type="ECO:0000313" key="2">
    <source>
        <dbReference type="EMBL" id="OGG60054.1"/>
    </source>
</evidence>
<accession>A0A1F6DF54</accession>